<keyword evidence="3" id="KW-1185">Reference proteome</keyword>
<name>A0A8K0EFP6_BRALA</name>
<feature type="transmembrane region" description="Helical" evidence="1">
    <location>
        <begin position="234"/>
        <end position="257"/>
    </location>
</feature>
<proteinExistence type="predicted"/>
<reference evidence="2" key="1">
    <citation type="submission" date="2022-01" db="EMBL/GenBank/DDBJ databases">
        <authorList>
            <person name="Braso-Vives M."/>
        </authorList>
    </citation>
    <scope>NUCLEOTIDE SEQUENCE</scope>
</reference>
<dbReference type="Proteomes" id="UP000838412">
    <property type="component" value="Chromosome 19"/>
</dbReference>
<evidence type="ECO:0000256" key="1">
    <source>
        <dbReference type="SAM" id="Phobius"/>
    </source>
</evidence>
<organism evidence="2 3">
    <name type="scientific">Branchiostoma lanceolatum</name>
    <name type="common">Common lancelet</name>
    <name type="synonym">Amphioxus lanceolatum</name>
    <dbReference type="NCBI Taxonomy" id="7740"/>
    <lineage>
        <taxon>Eukaryota</taxon>
        <taxon>Metazoa</taxon>
        <taxon>Chordata</taxon>
        <taxon>Cephalochordata</taxon>
        <taxon>Leptocardii</taxon>
        <taxon>Amphioxiformes</taxon>
        <taxon>Branchiostomatidae</taxon>
        <taxon>Branchiostoma</taxon>
    </lineage>
</organism>
<keyword evidence="1" id="KW-0472">Membrane</keyword>
<keyword evidence="1" id="KW-0812">Transmembrane</keyword>
<dbReference type="Gene3D" id="2.60.120.1000">
    <property type="match status" value="1"/>
</dbReference>
<evidence type="ECO:0000313" key="3">
    <source>
        <dbReference type="Proteomes" id="UP000838412"/>
    </source>
</evidence>
<dbReference type="OrthoDB" id="6350048at2759"/>
<evidence type="ECO:0000313" key="2">
    <source>
        <dbReference type="EMBL" id="CAH1251353.1"/>
    </source>
</evidence>
<protein>
    <submittedName>
        <fullName evidence="2">CNTNAP2 protein</fullName>
    </submittedName>
</protein>
<dbReference type="EMBL" id="OV696704">
    <property type="protein sequence ID" value="CAH1251353.1"/>
    <property type="molecule type" value="Genomic_DNA"/>
</dbReference>
<gene>
    <name evidence="2" type="primary">CNTNAP2</name>
    <name evidence="2" type="ORF">BLAG_LOCUS11778</name>
</gene>
<keyword evidence="1" id="KW-1133">Transmembrane helix</keyword>
<dbReference type="AlphaFoldDB" id="A0A8K0EFP6"/>
<sequence>MPVFNRKTPFYGFYVIFRSLNVLRGGRTVVSSQQASCLATRLSGAEDSGSYTLDVDGKEGPLPEFAVYCDFSGLDTMTVLHHNSEDRRRVSSGGDFHLQVAYQGSLEQIQAVVQKSARCQQFIRYECRNSPLRLAENVSWWETTANTRMYSWGGAGGRTGQCGCSVQQNCQPSPDQSCNCDANDTVWRTDEGYLTDLTTLPVVNVSLTAREGEGYLTVGPLVCVDESEFIPNEWWQIVLGTAILVFAAFFTFMPAFVRK</sequence>
<accession>A0A8K0EFP6</accession>